<dbReference type="AlphaFoldDB" id="A0A482XMU4"/>
<proteinExistence type="predicted"/>
<dbReference type="FunFam" id="1.20.120.1770:FF:000001">
    <property type="entry name" value="Cytochrome b reductase 1"/>
    <property type="match status" value="1"/>
</dbReference>
<evidence type="ECO:0000256" key="11">
    <source>
        <dbReference type="SAM" id="MobiDB-lite"/>
    </source>
</evidence>
<evidence type="ECO:0000256" key="5">
    <source>
        <dbReference type="ARBA" id="ARBA00022692"/>
    </source>
</evidence>
<feature type="transmembrane region" description="Helical" evidence="12">
    <location>
        <begin position="119"/>
        <end position="142"/>
    </location>
</feature>
<feature type="domain" description="Cytochrome b561" evidence="13">
    <location>
        <begin position="52"/>
        <end position="253"/>
    </location>
</feature>
<evidence type="ECO:0000256" key="9">
    <source>
        <dbReference type="ARBA" id="ARBA00023004"/>
    </source>
</evidence>
<keyword evidence="8 12" id="KW-1133">Transmembrane helix</keyword>
<feature type="compositionally biased region" description="Polar residues" evidence="11">
    <location>
        <begin position="17"/>
        <end position="29"/>
    </location>
</feature>
<organism evidence="14 15">
    <name type="scientific">Laodelphax striatellus</name>
    <name type="common">Small brown planthopper</name>
    <name type="synonym">Delphax striatella</name>
    <dbReference type="NCBI Taxonomy" id="195883"/>
    <lineage>
        <taxon>Eukaryota</taxon>
        <taxon>Metazoa</taxon>
        <taxon>Ecdysozoa</taxon>
        <taxon>Arthropoda</taxon>
        <taxon>Hexapoda</taxon>
        <taxon>Insecta</taxon>
        <taxon>Pterygota</taxon>
        <taxon>Neoptera</taxon>
        <taxon>Paraneoptera</taxon>
        <taxon>Hemiptera</taxon>
        <taxon>Auchenorrhyncha</taxon>
        <taxon>Fulgoroidea</taxon>
        <taxon>Delphacidae</taxon>
        <taxon>Criomorphinae</taxon>
        <taxon>Laodelphax</taxon>
    </lineage>
</organism>
<dbReference type="Proteomes" id="UP000291343">
    <property type="component" value="Unassembled WGS sequence"/>
</dbReference>
<dbReference type="GO" id="GO:0016491">
    <property type="term" value="F:oxidoreductase activity"/>
    <property type="evidence" value="ECO:0007669"/>
    <property type="project" value="InterPro"/>
</dbReference>
<gene>
    <name evidence="14" type="ORF">LSTR_LSTR004945</name>
</gene>
<dbReference type="GO" id="GO:0046872">
    <property type="term" value="F:metal ion binding"/>
    <property type="evidence" value="ECO:0007669"/>
    <property type="project" value="UniProtKB-KW"/>
</dbReference>
<comment type="subcellular location">
    <subcellularLocation>
        <location evidence="2">Membrane</location>
        <topology evidence="2">Multi-pass membrane protein</topology>
    </subcellularLocation>
</comment>
<evidence type="ECO:0000256" key="4">
    <source>
        <dbReference type="ARBA" id="ARBA00022617"/>
    </source>
</evidence>
<dbReference type="SMR" id="A0A482XMU4"/>
<dbReference type="Gene3D" id="1.20.120.1770">
    <property type="match status" value="1"/>
</dbReference>
<keyword evidence="6" id="KW-0479">Metal-binding</keyword>
<evidence type="ECO:0000256" key="12">
    <source>
        <dbReference type="SAM" id="Phobius"/>
    </source>
</evidence>
<keyword evidence="5 12" id="KW-0812">Transmembrane</keyword>
<dbReference type="PANTHER" id="PTHR10106">
    <property type="entry name" value="CYTOCHROME B561-RELATED"/>
    <property type="match status" value="1"/>
</dbReference>
<dbReference type="OrthoDB" id="907479at2759"/>
<feature type="transmembrane region" description="Helical" evidence="12">
    <location>
        <begin position="87"/>
        <end position="107"/>
    </location>
</feature>
<dbReference type="InParanoid" id="A0A482XMU4"/>
<reference evidence="14 15" key="1">
    <citation type="journal article" date="2017" name="Gigascience">
        <title>Genome sequence of the small brown planthopper, Laodelphax striatellus.</title>
        <authorList>
            <person name="Zhu J."/>
            <person name="Jiang F."/>
            <person name="Wang X."/>
            <person name="Yang P."/>
            <person name="Bao Y."/>
            <person name="Zhao W."/>
            <person name="Wang W."/>
            <person name="Lu H."/>
            <person name="Wang Q."/>
            <person name="Cui N."/>
            <person name="Li J."/>
            <person name="Chen X."/>
            <person name="Luo L."/>
            <person name="Yu J."/>
            <person name="Kang L."/>
            <person name="Cui F."/>
        </authorList>
    </citation>
    <scope>NUCLEOTIDE SEQUENCE [LARGE SCALE GENOMIC DNA]</scope>
    <source>
        <strain evidence="14">Lst14</strain>
    </source>
</reference>
<protein>
    <recommendedName>
        <fullName evidence="13">Cytochrome b561 domain-containing protein</fullName>
    </recommendedName>
</protein>
<comment type="caution">
    <text evidence="14">The sequence shown here is derived from an EMBL/GenBank/DDBJ whole genome shotgun (WGS) entry which is preliminary data.</text>
</comment>
<feature type="transmembrane region" description="Helical" evidence="12">
    <location>
        <begin position="233"/>
        <end position="252"/>
    </location>
</feature>
<evidence type="ECO:0000256" key="7">
    <source>
        <dbReference type="ARBA" id="ARBA00022982"/>
    </source>
</evidence>
<keyword evidence="4" id="KW-0349">Heme</keyword>
<dbReference type="InterPro" id="IPR006593">
    <property type="entry name" value="Cyt_b561/ferric_Rdtase_TM"/>
</dbReference>
<dbReference type="EMBL" id="QKKF02004629">
    <property type="protein sequence ID" value="RZF47236.1"/>
    <property type="molecule type" value="Genomic_DNA"/>
</dbReference>
<evidence type="ECO:0000256" key="1">
    <source>
        <dbReference type="ARBA" id="ARBA00001970"/>
    </source>
</evidence>
<evidence type="ECO:0000256" key="8">
    <source>
        <dbReference type="ARBA" id="ARBA00022989"/>
    </source>
</evidence>
<dbReference type="PANTHER" id="PTHR10106:SF0">
    <property type="entry name" value="LD36721P"/>
    <property type="match status" value="1"/>
</dbReference>
<feature type="transmembrane region" description="Helical" evidence="12">
    <location>
        <begin position="47"/>
        <end position="67"/>
    </location>
</feature>
<dbReference type="FunCoup" id="A0A482XMU4">
    <property type="interactions" value="26"/>
</dbReference>
<dbReference type="STRING" id="195883.A0A482XMU4"/>
<evidence type="ECO:0000313" key="14">
    <source>
        <dbReference type="EMBL" id="RZF47236.1"/>
    </source>
</evidence>
<dbReference type="InterPro" id="IPR043205">
    <property type="entry name" value="CYB561/CYBRD1-like"/>
</dbReference>
<dbReference type="Pfam" id="PF03188">
    <property type="entry name" value="Cytochrom_B561"/>
    <property type="match status" value="1"/>
</dbReference>
<name>A0A482XMU4_LAOST</name>
<accession>A0A482XMU4</accession>
<evidence type="ECO:0000256" key="10">
    <source>
        <dbReference type="ARBA" id="ARBA00023136"/>
    </source>
</evidence>
<evidence type="ECO:0000256" key="6">
    <source>
        <dbReference type="ARBA" id="ARBA00022723"/>
    </source>
</evidence>
<comment type="cofactor">
    <cofactor evidence="1">
        <name>heme b</name>
        <dbReference type="ChEBI" id="CHEBI:60344"/>
    </cofactor>
</comment>
<keyword evidence="3" id="KW-0813">Transport</keyword>
<keyword evidence="7" id="KW-0249">Electron transport</keyword>
<dbReference type="GO" id="GO:0016020">
    <property type="term" value="C:membrane"/>
    <property type="evidence" value="ECO:0007669"/>
    <property type="project" value="UniProtKB-SubCell"/>
</dbReference>
<feature type="region of interest" description="Disordered" evidence="11">
    <location>
        <begin position="1"/>
        <end position="33"/>
    </location>
</feature>
<evidence type="ECO:0000256" key="2">
    <source>
        <dbReference type="ARBA" id="ARBA00004141"/>
    </source>
</evidence>
<keyword evidence="9" id="KW-0408">Iron</keyword>
<evidence type="ECO:0000256" key="3">
    <source>
        <dbReference type="ARBA" id="ARBA00022448"/>
    </source>
</evidence>
<feature type="transmembrane region" description="Helical" evidence="12">
    <location>
        <begin position="193"/>
        <end position="213"/>
    </location>
</feature>
<keyword evidence="15" id="KW-1185">Reference proteome</keyword>
<evidence type="ECO:0000313" key="15">
    <source>
        <dbReference type="Proteomes" id="UP000291343"/>
    </source>
</evidence>
<dbReference type="PROSITE" id="PS50939">
    <property type="entry name" value="CYTOCHROME_B561"/>
    <property type="match status" value="1"/>
</dbReference>
<sequence>MVEEDPSSMSLRPGKTVETSDAMTEGTNNRPRDKAVMENKEDLTGFNVLYVVTQATGGLLCVLVLVWCSNYRDGFAWSVPAARFNWHPLFMTIGMVFLFANSIMVYRGLRNMRKKQLKLLHAGIHSAILLLIIIAQVAVISFHNELNIPNFYSLHSWVGILTMLIFFFQWALGLVAFLFPGLSAPIRAAMMPYHIYFGLTAFALAIATCLMGLTEKVFFVVKNYASLPGEGVLVNIIGLLFVIFGILVVYMVTHIGYKRYPRPEDNVLLTGVAE</sequence>
<evidence type="ECO:0000259" key="13">
    <source>
        <dbReference type="PROSITE" id="PS50939"/>
    </source>
</evidence>
<keyword evidence="10 12" id="KW-0472">Membrane</keyword>
<dbReference type="SMART" id="SM00665">
    <property type="entry name" value="B561"/>
    <property type="match status" value="1"/>
</dbReference>
<feature type="transmembrane region" description="Helical" evidence="12">
    <location>
        <begin position="154"/>
        <end position="181"/>
    </location>
</feature>